<feature type="region of interest" description="Disordered" evidence="1">
    <location>
        <begin position="1"/>
        <end position="21"/>
    </location>
</feature>
<name>A0A4R4T5H0_9ACTN</name>
<dbReference type="OrthoDB" id="4327960at2"/>
<dbReference type="Proteomes" id="UP000295345">
    <property type="component" value="Unassembled WGS sequence"/>
</dbReference>
<proteinExistence type="predicted"/>
<dbReference type="InterPro" id="IPR007278">
    <property type="entry name" value="DUF397"/>
</dbReference>
<sequence>MTPDLSEAAWSKSSYSDGNGGTCVEVADLTARVGVRDSKDTDGIAPFTVPKAAWASFIDQLRRAE</sequence>
<evidence type="ECO:0000259" key="2">
    <source>
        <dbReference type="Pfam" id="PF04149"/>
    </source>
</evidence>
<keyword evidence="4" id="KW-1185">Reference proteome</keyword>
<accession>A0A4R4T5H0</accession>
<dbReference type="AlphaFoldDB" id="A0A4R4T5H0"/>
<evidence type="ECO:0000313" key="4">
    <source>
        <dbReference type="Proteomes" id="UP000295345"/>
    </source>
</evidence>
<dbReference type="Pfam" id="PF04149">
    <property type="entry name" value="DUF397"/>
    <property type="match status" value="1"/>
</dbReference>
<dbReference type="RefSeq" id="WP_132820199.1">
    <property type="nucleotide sequence ID" value="NZ_SMKI01000289.1"/>
</dbReference>
<feature type="domain" description="DUF397" evidence="2">
    <location>
        <begin position="8"/>
        <end position="62"/>
    </location>
</feature>
<protein>
    <submittedName>
        <fullName evidence="3">DUF397 domain-containing protein</fullName>
    </submittedName>
</protein>
<evidence type="ECO:0000313" key="3">
    <source>
        <dbReference type="EMBL" id="TDC71086.1"/>
    </source>
</evidence>
<gene>
    <name evidence="3" type="ORF">E1283_23930</name>
</gene>
<organism evidence="3 4">
    <name type="scientific">Streptomyces hainanensis</name>
    <dbReference type="NCBI Taxonomy" id="402648"/>
    <lineage>
        <taxon>Bacteria</taxon>
        <taxon>Bacillati</taxon>
        <taxon>Actinomycetota</taxon>
        <taxon>Actinomycetes</taxon>
        <taxon>Kitasatosporales</taxon>
        <taxon>Streptomycetaceae</taxon>
        <taxon>Streptomyces</taxon>
    </lineage>
</organism>
<comment type="caution">
    <text evidence="3">The sequence shown here is derived from an EMBL/GenBank/DDBJ whole genome shotgun (WGS) entry which is preliminary data.</text>
</comment>
<evidence type="ECO:0000256" key="1">
    <source>
        <dbReference type="SAM" id="MobiDB-lite"/>
    </source>
</evidence>
<dbReference type="EMBL" id="SMKI01000289">
    <property type="protein sequence ID" value="TDC71086.1"/>
    <property type="molecule type" value="Genomic_DNA"/>
</dbReference>
<reference evidence="3 4" key="1">
    <citation type="submission" date="2019-03" db="EMBL/GenBank/DDBJ databases">
        <title>Draft genome sequences of novel Actinobacteria.</title>
        <authorList>
            <person name="Sahin N."/>
            <person name="Ay H."/>
            <person name="Saygin H."/>
        </authorList>
    </citation>
    <scope>NUCLEOTIDE SEQUENCE [LARGE SCALE GENOMIC DNA]</scope>
    <source>
        <strain evidence="3 4">DSM 41900</strain>
    </source>
</reference>